<dbReference type="PANTHER" id="PTHR23424">
    <property type="entry name" value="SERUM AMYLOID A"/>
    <property type="match status" value="1"/>
</dbReference>
<keyword evidence="6" id="KW-1185">Reference proteome</keyword>
<proteinExistence type="inferred from homology"/>
<reference evidence="5 6" key="1">
    <citation type="submission" date="2023-04" db="EMBL/GenBank/DDBJ databases">
        <title>Genome of Basidiobolus ranarum AG-B5.</title>
        <authorList>
            <person name="Stajich J.E."/>
            <person name="Carter-House D."/>
            <person name="Gryganskyi A."/>
        </authorList>
    </citation>
    <scope>NUCLEOTIDE SEQUENCE [LARGE SCALE GENOMIC DNA]</scope>
    <source>
        <strain evidence="5 6">AG-B5</strain>
    </source>
</reference>
<evidence type="ECO:0000256" key="1">
    <source>
        <dbReference type="ARBA" id="ARBA00004123"/>
    </source>
</evidence>
<comment type="caution">
    <text evidence="5">The sequence shown here is derived from an EMBL/GenBank/DDBJ whole genome shotgun (WGS) entry which is preliminary data.</text>
</comment>
<dbReference type="EMBL" id="JASJQH010000057">
    <property type="protein sequence ID" value="KAK9767745.1"/>
    <property type="molecule type" value="Genomic_DNA"/>
</dbReference>
<evidence type="ECO:0000313" key="6">
    <source>
        <dbReference type="Proteomes" id="UP001479436"/>
    </source>
</evidence>
<keyword evidence="2" id="KW-0539">Nucleus</keyword>
<dbReference type="InterPro" id="IPR011989">
    <property type="entry name" value="ARM-like"/>
</dbReference>
<evidence type="ECO:0000256" key="3">
    <source>
        <dbReference type="ARBA" id="ARBA00038401"/>
    </source>
</evidence>
<sequence>MNLDTEFRNPSPPPLSDLDPLQSSITGILLSLVTKLESNTVDEIEESKDVTGEDSPFELTLCSIWDLSNFPEYAIDFQQWELDQLLLRTLSVTKRPRTVELVFGIFSTLVCQISLVSKYLQKNELVPIVLETLRNTQDPKILTQCARFLKNILSTLSTSEEEEAGVPEEFITLLNSNYPTEYLLFIVSNSLDEELKNEALKALKWLLLTCEPQLGPEEEKALIDVCIENMSGSWSVLT</sequence>
<feature type="region of interest" description="Disordered" evidence="4">
    <location>
        <begin position="1"/>
        <end position="20"/>
    </location>
</feature>
<dbReference type="Gene3D" id="1.25.10.10">
    <property type="entry name" value="Leucine-rich Repeat Variant"/>
    <property type="match status" value="1"/>
</dbReference>
<evidence type="ECO:0000256" key="2">
    <source>
        <dbReference type="ARBA" id="ARBA00023242"/>
    </source>
</evidence>
<dbReference type="Proteomes" id="UP001479436">
    <property type="component" value="Unassembled WGS sequence"/>
</dbReference>
<comment type="similarity">
    <text evidence="3">Belongs to the SAAL1 family.</text>
</comment>
<dbReference type="InterPro" id="IPR052464">
    <property type="entry name" value="Synovial_Prolif_Regulator"/>
</dbReference>
<gene>
    <name evidence="5" type="ORF">K7432_002220</name>
</gene>
<dbReference type="SUPFAM" id="SSF48371">
    <property type="entry name" value="ARM repeat"/>
    <property type="match status" value="1"/>
</dbReference>
<protein>
    <submittedName>
        <fullName evidence="5">Uncharacterized protein</fullName>
    </submittedName>
</protein>
<dbReference type="PANTHER" id="PTHR23424:SF23">
    <property type="entry name" value="PROTEIN SAAL1"/>
    <property type="match status" value="1"/>
</dbReference>
<evidence type="ECO:0000256" key="4">
    <source>
        <dbReference type="SAM" id="MobiDB-lite"/>
    </source>
</evidence>
<accession>A0ABR2X1W2</accession>
<organism evidence="5 6">
    <name type="scientific">Basidiobolus ranarum</name>
    <dbReference type="NCBI Taxonomy" id="34480"/>
    <lineage>
        <taxon>Eukaryota</taxon>
        <taxon>Fungi</taxon>
        <taxon>Fungi incertae sedis</taxon>
        <taxon>Zoopagomycota</taxon>
        <taxon>Entomophthoromycotina</taxon>
        <taxon>Basidiobolomycetes</taxon>
        <taxon>Basidiobolales</taxon>
        <taxon>Basidiobolaceae</taxon>
        <taxon>Basidiobolus</taxon>
    </lineage>
</organism>
<evidence type="ECO:0000313" key="5">
    <source>
        <dbReference type="EMBL" id="KAK9767745.1"/>
    </source>
</evidence>
<comment type="subcellular location">
    <subcellularLocation>
        <location evidence="1">Nucleus</location>
    </subcellularLocation>
</comment>
<dbReference type="InterPro" id="IPR016024">
    <property type="entry name" value="ARM-type_fold"/>
</dbReference>
<name>A0ABR2X1W2_9FUNG</name>